<dbReference type="PROSITE" id="PS01148">
    <property type="entry name" value="UPF0033"/>
    <property type="match status" value="1"/>
</dbReference>
<dbReference type="InterPro" id="IPR036868">
    <property type="entry name" value="TusA-like_sf"/>
</dbReference>
<dbReference type="SUPFAM" id="SSF64307">
    <property type="entry name" value="SirA-like"/>
    <property type="match status" value="1"/>
</dbReference>
<dbReference type="GO" id="GO:0016740">
    <property type="term" value="F:transferase activity"/>
    <property type="evidence" value="ECO:0007669"/>
    <property type="project" value="UniProtKB-KW"/>
</dbReference>
<proteinExistence type="inferred from homology"/>
<dbReference type="RefSeq" id="WP_322091223.1">
    <property type="nucleotide sequence ID" value="NZ_JACHXA010000003.1"/>
</dbReference>
<comment type="caution">
    <text evidence="3">The sequence shown here is derived from an EMBL/GenBank/DDBJ whole genome shotgun (WGS) entry which is preliminary data.</text>
</comment>
<dbReference type="Proteomes" id="UP000581135">
    <property type="component" value="Unassembled WGS sequence"/>
</dbReference>
<dbReference type="Pfam" id="PF01206">
    <property type="entry name" value="TusA"/>
    <property type="match status" value="1"/>
</dbReference>
<dbReference type="CDD" id="cd00291">
    <property type="entry name" value="SirA_YedF_YeeD"/>
    <property type="match status" value="1"/>
</dbReference>
<evidence type="ECO:0000313" key="3">
    <source>
        <dbReference type="EMBL" id="MBB3065107.1"/>
    </source>
</evidence>
<sequence length="80" mass="8869">MSDTQKIDQELDARGLKCPLPVLKARKAMKAIPPGGLLRVLATDPSAVEDFQAFCRTTGDHLLESAEEQGLYRFLLRKKA</sequence>
<dbReference type="EMBL" id="JACHXA010000003">
    <property type="protein sequence ID" value="MBB3065107.1"/>
    <property type="molecule type" value="Genomic_DNA"/>
</dbReference>
<dbReference type="Gene3D" id="3.30.110.40">
    <property type="entry name" value="TusA-like domain"/>
    <property type="match status" value="1"/>
</dbReference>
<keyword evidence="4" id="KW-1185">Reference proteome</keyword>
<feature type="domain" description="UPF0033" evidence="2">
    <location>
        <begin position="11"/>
        <end position="35"/>
    </location>
</feature>
<gene>
    <name evidence="3" type="ORF">FHR98_001386</name>
</gene>
<dbReference type="PANTHER" id="PTHR33279:SF6">
    <property type="entry name" value="SULFUR CARRIER PROTEIN YEDF-RELATED"/>
    <property type="match status" value="1"/>
</dbReference>
<comment type="similarity">
    <text evidence="1">Belongs to the sulfur carrier protein TusA family.</text>
</comment>
<reference evidence="3 4" key="1">
    <citation type="submission" date="2020-08" db="EMBL/GenBank/DDBJ databases">
        <title>Genomic Encyclopedia of Type Strains, Phase III (KMG-III): the genomes of soil and plant-associated and newly described type strains.</title>
        <authorList>
            <person name="Whitman W."/>
        </authorList>
    </citation>
    <scope>NUCLEOTIDE SEQUENCE [LARGE SCALE GENOMIC DNA]</scope>
    <source>
        <strain evidence="3 4">CECT 8803</strain>
    </source>
</reference>
<protein>
    <submittedName>
        <fullName evidence="3">tRNA 2-thiouridine synthesizing protein A</fullName>
        <ecNumber evidence="3">2.8.1.-</ecNumber>
    </submittedName>
</protein>
<organism evidence="3 4">
    <name type="scientific">Limibacillus halophilus</name>
    <dbReference type="NCBI Taxonomy" id="1579333"/>
    <lineage>
        <taxon>Bacteria</taxon>
        <taxon>Pseudomonadati</taxon>
        <taxon>Pseudomonadota</taxon>
        <taxon>Alphaproteobacteria</taxon>
        <taxon>Rhodospirillales</taxon>
        <taxon>Rhodovibrionaceae</taxon>
        <taxon>Limibacillus</taxon>
    </lineage>
</organism>
<accession>A0A839SQD4</accession>
<evidence type="ECO:0000313" key="4">
    <source>
        <dbReference type="Proteomes" id="UP000581135"/>
    </source>
</evidence>
<keyword evidence="3" id="KW-0808">Transferase</keyword>
<dbReference type="EC" id="2.8.1.-" evidence="3"/>
<name>A0A839SQD4_9PROT</name>
<dbReference type="InterPro" id="IPR001455">
    <property type="entry name" value="TusA-like"/>
</dbReference>
<evidence type="ECO:0000259" key="2">
    <source>
        <dbReference type="PROSITE" id="PS01148"/>
    </source>
</evidence>
<dbReference type="AlphaFoldDB" id="A0A839SQD4"/>
<evidence type="ECO:0000256" key="1">
    <source>
        <dbReference type="ARBA" id="ARBA00008984"/>
    </source>
</evidence>
<dbReference type="PANTHER" id="PTHR33279">
    <property type="entry name" value="SULFUR CARRIER PROTEIN YEDF-RELATED"/>
    <property type="match status" value="1"/>
</dbReference>